<evidence type="ECO:0000256" key="2">
    <source>
        <dbReference type="ARBA" id="ARBA00023002"/>
    </source>
</evidence>
<dbReference type="SUPFAM" id="SSF52922">
    <property type="entry name" value="TK C-terminal domain-like"/>
    <property type="match status" value="1"/>
</dbReference>
<dbReference type="Gene3D" id="3.40.50.970">
    <property type="match status" value="1"/>
</dbReference>
<dbReference type="GO" id="GO:0006979">
    <property type="term" value="P:response to oxidative stress"/>
    <property type="evidence" value="ECO:0007669"/>
    <property type="project" value="TreeGrafter"/>
</dbReference>
<dbReference type="PANTHER" id="PTHR32154">
    <property type="entry name" value="PYRUVATE-FLAVODOXIN OXIDOREDUCTASE-RELATED"/>
    <property type="match status" value="1"/>
</dbReference>
<dbReference type="Proteomes" id="UP000287969">
    <property type="component" value="Chromosome"/>
</dbReference>
<dbReference type="InterPro" id="IPR009014">
    <property type="entry name" value="Transketo_C/PFOR_II"/>
</dbReference>
<protein>
    <submittedName>
        <fullName evidence="5">Pyruvate ferredoxin oxidoreductase</fullName>
    </submittedName>
</protein>
<dbReference type="GO" id="GO:0019752">
    <property type="term" value="P:carboxylic acid metabolic process"/>
    <property type="evidence" value="ECO:0007669"/>
    <property type="project" value="UniProtKB-ARBA"/>
</dbReference>
<dbReference type="Pfam" id="PF01855">
    <property type="entry name" value="POR_N"/>
    <property type="match status" value="1"/>
</dbReference>
<dbReference type="GO" id="GO:0016903">
    <property type="term" value="F:oxidoreductase activity, acting on the aldehyde or oxo group of donors"/>
    <property type="evidence" value="ECO:0007669"/>
    <property type="project" value="UniProtKB-ARBA"/>
</dbReference>
<keyword evidence="6" id="KW-1185">Reference proteome</keyword>
<dbReference type="SUPFAM" id="SSF52518">
    <property type="entry name" value="Thiamin diphosphate-binding fold (THDP-binding)"/>
    <property type="match status" value="1"/>
</dbReference>
<evidence type="ECO:0000313" key="6">
    <source>
        <dbReference type="Proteomes" id="UP000287969"/>
    </source>
</evidence>
<proteinExistence type="inferred from homology"/>
<gene>
    <name evidence="5" type="primary">porA</name>
    <name evidence="5" type="ORF">EQM13_05465</name>
</gene>
<evidence type="ECO:0000313" key="5">
    <source>
        <dbReference type="EMBL" id="QAT61069.1"/>
    </source>
</evidence>
<reference evidence="6" key="1">
    <citation type="submission" date="2019-01" db="EMBL/GenBank/DDBJ databases">
        <title>Draft genomes of a novel of Sporanaerobacter strains.</title>
        <authorList>
            <person name="Ma S."/>
        </authorList>
    </citation>
    <scope>NUCLEOTIDE SEQUENCE [LARGE SCALE GENOMIC DNA]</scope>
    <source>
        <strain evidence="6">NJN-17</strain>
    </source>
</reference>
<organism evidence="5 6">
    <name type="scientific">Acidilutibacter cellobiosedens</name>
    <dbReference type="NCBI Taxonomy" id="2507161"/>
    <lineage>
        <taxon>Bacteria</taxon>
        <taxon>Bacillati</taxon>
        <taxon>Bacillota</taxon>
        <taxon>Tissierellia</taxon>
        <taxon>Tissierellales</taxon>
        <taxon>Acidilutibacteraceae</taxon>
        <taxon>Acidilutibacter</taxon>
    </lineage>
</organism>
<dbReference type="CDD" id="cd07034">
    <property type="entry name" value="TPP_PYR_PFOR_IOR-alpha_like"/>
    <property type="match status" value="1"/>
</dbReference>
<dbReference type="KEGG" id="spoa:EQM13_05465"/>
<keyword evidence="5" id="KW-0670">Pyruvate</keyword>
<comment type="similarity">
    <text evidence="1">Belongs to the pyruvate:ferredoxin/flavodoxin oxidoreductase family.</text>
</comment>
<evidence type="ECO:0000256" key="1">
    <source>
        <dbReference type="ARBA" id="ARBA00009032"/>
    </source>
</evidence>
<dbReference type="InterPro" id="IPR050722">
    <property type="entry name" value="Pyruvate:ferred/Flavod_OxRd"/>
</dbReference>
<feature type="domain" description="Pyruvate flavodoxin/ferredoxin oxidoreductase pyrimidine binding" evidence="3">
    <location>
        <begin position="22"/>
        <end position="245"/>
    </location>
</feature>
<dbReference type="Pfam" id="PF17147">
    <property type="entry name" value="PFOR_II"/>
    <property type="match status" value="1"/>
</dbReference>
<dbReference type="Gene3D" id="3.40.50.920">
    <property type="match status" value="1"/>
</dbReference>
<name>A0A410QAT0_9FIRM</name>
<dbReference type="OrthoDB" id="9794954at2"/>
<dbReference type="EMBL" id="CP035282">
    <property type="protein sequence ID" value="QAT61069.1"/>
    <property type="molecule type" value="Genomic_DNA"/>
</dbReference>
<dbReference type="InterPro" id="IPR029061">
    <property type="entry name" value="THDP-binding"/>
</dbReference>
<dbReference type="FunFam" id="3.40.50.920:FF:000010">
    <property type="entry name" value="Pyruvate ferredoxin oxidoreductase, alpha subunit"/>
    <property type="match status" value="1"/>
</dbReference>
<feature type="domain" description="Pyruvate:ferredoxin oxidoreductase core" evidence="4">
    <location>
        <begin position="268"/>
        <end position="369"/>
    </location>
</feature>
<dbReference type="PANTHER" id="PTHR32154:SF0">
    <property type="entry name" value="PYRUVATE-FLAVODOXIN OXIDOREDUCTASE-RELATED"/>
    <property type="match status" value="1"/>
</dbReference>
<dbReference type="AlphaFoldDB" id="A0A410QAT0"/>
<dbReference type="InterPro" id="IPR002880">
    <property type="entry name" value="Pyrv_Fd/Flavodoxin_OxRdtase_N"/>
</dbReference>
<keyword evidence="2" id="KW-0560">Oxidoreductase</keyword>
<dbReference type="InterPro" id="IPR033412">
    <property type="entry name" value="PFOR_II"/>
</dbReference>
<evidence type="ECO:0000259" key="3">
    <source>
        <dbReference type="Pfam" id="PF01855"/>
    </source>
</evidence>
<dbReference type="RefSeq" id="WP_128752160.1">
    <property type="nucleotide sequence ID" value="NZ_CP035282.1"/>
</dbReference>
<dbReference type="FunFam" id="3.40.50.970:FF:000012">
    <property type="entry name" value="Pyruvate:ferredoxin (Flavodoxin) oxidoreductase"/>
    <property type="match status" value="1"/>
</dbReference>
<accession>A0A410QAT0</accession>
<sequence>MSTTAVATKKNFISGDEAVAYAARLCKPEVIAAYPITPQTIIIEKISEFIASDEMKCQFLLMESEHSAMAASMGASMMGCRTFTATSSQGLLYMSEMLHYVSGSRFPIVMINANRTVAAPWNIYCDHRDSISERDSGWMQLYVENGQEALDTLIQAYKVAENPKILTPIMINLDGYVLTHTYELVDIPEQEDVDEFLPPYNAVNKFDFDNPKSLSFTASPEWQTEFRYQQQEAMENAEKVIKEVDEEYGNKFGRSYGGMIDEYYVKDADYVIVAMGSVVGTSRLVVDELRKQGKKVGLVKIRSYRPFPKEYFKELGKKVKAVGVIDRDISFGYEGAVYSEVKSSLYTPGVNVKTINFIAGISGRDITKQYIADMFGQLEAADLGKDVEEVQFTGLRWK</sequence>
<evidence type="ECO:0000259" key="4">
    <source>
        <dbReference type="Pfam" id="PF17147"/>
    </source>
</evidence>